<reference evidence="1 2" key="1">
    <citation type="submission" date="2018-01" db="EMBL/GenBank/DDBJ databases">
        <title>The draft genome sequence of Cohaesibacter sp. H1304.</title>
        <authorList>
            <person name="Wang N.-N."/>
            <person name="Du Z.-J."/>
        </authorList>
    </citation>
    <scope>NUCLEOTIDE SEQUENCE [LARGE SCALE GENOMIC DNA]</scope>
    <source>
        <strain evidence="1 2">H1304</strain>
    </source>
</reference>
<sequence length="59" mass="6880">MQHVFISECSNTDFFEPWLRRNEFSPSKMINKVRNQKWSHALLGRDECSGLAGDRKAPL</sequence>
<comment type="caution">
    <text evidence="1">The sequence shown here is derived from an EMBL/GenBank/DDBJ whole genome shotgun (WGS) entry which is preliminary data.</text>
</comment>
<proteinExistence type="predicted"/>
<evidence type="ECO:0000313" key="1">
    <source>
        <dbReference type="EMBL" id="PLW76532.1"/>
    </source>
</evidence>
<evidence type="ECO:0000313" key="2">
    <source>
        <dbReference type="Proteomes" id="UP000234881"/>
    </source>
</evidence>
<gene>
    <name evidence="1" type="ORF">C0081_14210</name>
</gene>
<accession>A0A2N5XPU2</accession>
<dbReference type="EMBL" id="PKUQ01000029">
    <property type="protein sequence ID" value="PLW76532.1"/>
    <property type="molecule type" value="Genomic_DNA"/>
</dbReference>
<name>A0A2N5XPU2_9HYPH</name>
<protein>
    <submittedName>
        <fullName evidence="1">Uncharacterized protein</fullName>
    </submittedName>
</protein>
<dbReference type="AlphaFoldDB" id="A0A2N5XPU2"/>
<organism evidence="1 2">
    <name type="scientific">Cohaesibacter celericrescens</name>
    <dbReference type="NCBI Taxonomy" id="2067669"/>
    <lineage>
        <taxon>Bacteria</taxon>
        <taxon>Pseudomonadati</taxon>
        <taxon>Pseudomonadota</taxon>
        <taxon>Alphaproteobacteria</taxon>
        <taxon>Hyphomicrobiales</taxon>
        <taxon>Cohaesibacteraceae</taxon>
    </lineage>
</organism>
<keyword evidence="2" id="KW-1185">Reference proteome</keyword>
<dbReference type="Proteomes" id="UP000234881">
    <property type="component" value="Unassembled WGS sequence"/>
</dbReference>